<dbReference type="PANTHER" id="PTHR19328:SF75">
    <property type="entry name" value="ALDOSE SUGAR DEHYDROGENASE YLII"/>
    <property type="match status" value="1"/>
</dbReference>
<proteinExistence type="predicted"/>
<dbReference type="KEGG" id="bvr:BVIR_2250"/>
<gene>
    <name evidence="3" type="primary">yliI_1</name>
    <name evidence="3" type="ORF">BVIRIDIS_16960</name>
</gene>
<protein>
    <submittedName>
        <fullName evidence="3">Soluble aldose sugar dehydrogenase yliI</fullName>
        <ecNumber evidence="3">1.1.5.-</ecNumber>
    </submittedName>
</protein>
<dbReference type="STRING" id="1079.BVIR_2250"/>
<feature type="domain" description="Glucose/Sorbosone dehydrogenase" evidence="2">
    <location>
        <begin position="54"/>
        <end position="380"/>
    </location>
</feature>
<accession>A0A0P0JHZ5</accession>
<keyword evidence="3" id="KW-0560">Oxidoreductase</keyword>
<dbReference type="PATRIC" id="fig|1079.6.peg.2342"/>
<evidence type="ECO:0000259" key="2">
    <source>
        <dbReference type="Pfam" id="PF07995"/>
    </source>
</evidence>
<evidence type="ECO:0000313" key="3">
    <source>
        <dbReference type="EMBL" id="CUU42682.1"/>
    </source>
</evidence>
<dbReference type="InterPro" id="IPR011042">
    <property type="entry name" value="6-blade_b-propeller_TolB-like"/>
</dbReference>
<dbReference type="SUPFAM" id="SSF50952">
    <property type="entry name" value="Soluble quinoprotein glucose dehydrogenase"/>
    <property type="match status" value="1"/>
</dbReference>
<sequence>MFGIGSRMIAAFAARRRRLCAVLGIIAALCSPAAAQTLSVGGERVRVETIARGLEHPWGVAELPDGRFLVTERPGRLRLVTADGKLSPPLAGVPEVFAQGQGGLLDIALAPDFAKSRLVYFTFAEPGPGGASTALARGRLSDDASALTGTEVIFRQQPKVSGPNHFGSRIVFAPDGTLFLALAERFKFQPAQDLDSHLGKVVRLKLDGAVPDDNPFVGRRGARPEIYSVGHRNIQAAALNPVSGKLWVVEMGPKGGDEINVVEAGKNYGWPEVSWGTHYDGSPIPKPPTRPDFTDAIHQWTPVIAPSGMAFYTGDAFPRWRGSLLIGGLVAKGVVRVTFDGERVTGEERIPLGHRIRDVRQTADGRVVVLTDEDDGALLRLSPARG</sequence>
<dbReference type="EC" id="1.1.5.-" evidence="3"/>
<keyword evidence="1" id="KW-0732">Signal</keyword>
<dbReference type="InterPro" id="IPR012938">
    <property type="entry name" value="Glc/Sorbosone_DH"/>
</dbReference>
<reference evidence="4" key="1">
    <citation type="journal article" date="2016" name="Genome Announc.">
        <title>Revised genome sequence of the purple photosynthetic bacterium Blastochloris viridis.</title>
        <authorList>
            <person name="Liu L.N."/>
            <person name="Faulkner M."/>
            <person name="Liu X."/>
            <person name="Huang F."/>
            <person name="Darby A.C."/>
            <person name="Hall N."/>
        </authorList>
    </citation>
    <scope>NUCLEOTIDE SEQUENCE [LARGE SCALE GENOMIC DNA]</scope>
    <source>
        <strain evidence="4">ATCC 19567 / DSM 133 / F</strain>
    </source>
</reference>
<keyword evidence="4" id="KW-1185">Reference proteome</keyword>
<feature type="signal peptide" evidence="1">
    <location>
        <begin position="1"/>
        <end position="35"/>
    </location>
</feature>
<dbReference type="Pfam" id="PF07995">
    <property type="entry name" value="GSDH"/>
    <property type="match status" value="1"/>
</dbReference>
<dbReference type="Gene3D" id="2.120.10.30">
    <property type="entry name" value="TolB, C-terminal domain"/>
    <property type="match status" value="1"/>
</dbReference>
<organism evidence="3 4">
    <name type="scientific">Blastochloris viridis</name>
    <name type="common">Rhodopseudomonas viridis</name>
    <dbReference type="NCBI Taxonomy" id="1079"/>
    <lineage>
        <taxon>Bacteria</taxon>
        <taxon>Pseudomonadati</taxon>
        <taxon>Pseudomonadota</taxon>
        <taxon>Alphaproteobacteria</taxon>
        <taxon>Hyphomicrobiales</taxon>
        <taxon>Blastochloridaceae</taxon>
        <taxon>Blastochloris</taxon>
    </lineage>
</organism>
<dbReference type="Proteomes" id="UP000065734">
    <property type="component" value="Chromosome I"/>
</dbReference>
<evidence type="ECO:0000256" key="1">
    <source>
        <dbReference type="SAM" id="SignalP"/>
    </source>
</evidence>
<dbReference type="EMBL" id="LN907867">
    <property type="protein sequence ID" value="CUU42682.1"/>
    <property type="molecule type" value="Genomic_DNA"/>
</dbReference>
<dbReference type="PANTHER" id="PTHR19328">
    <property type="entry name" value="HEDGEHOG-INTERACTING PROTEIN"/>
    <property type="match status" value="1"/>
</dbReference>
<dbReference type="AlphaFoldDB" id="A0A0P0JHZ5"/>
<dbReference type="GO" id="GO:0016491">
    <property type="term" value="F:oxidoreductase activity"/>
    <property type="evidence" value="ECO:0007669"/>
    <property type="project" value="UniProtKB-KW"/>
</dbReference>
<feature type="chain" id="PRO_5009792025" evidence="1">
    <location>
        <begin position="36"/>
        <end position="386"/>
    </location>
</feature>
<dbReference type="InterPro" id="IPR011041">
    <property type="entry name" value="Quinoprot_gluc/sorb_DH_b-prop"/>
</dbReference>
<evidence type="ECO:0000313" key="4">
    <source>
        <dbReference type="Proteomes" id="UP000065734"/>
    </source>
</evidence>
<name>A0A0P0JHZ5_BLAVI</name>